<evidence type="ECO:0008006" key="2">
    <source>
        <dbReference type="Google" id="ProtNLM"/>
    </source>
</evidence>
<evidence type="ECO:0000313" key="1">
    <source>
        <dbReference type="EMBL" id="SUZ91903.1"/>
    </source>
</evidence>
<dbReference type="EMBL" id="UINC01002015">
    <property type="protein sequence ID" value="SUZ91903.1"/>
    <property type="molecule type" value="Genomic_DNA"/>
</dbReference>
<dbReference type="AlphaFoldDB" id="A0A381RSP0"/>
<sequence>MNKWLKSGLFLLLTANMLLFAEDKNKDAPQLERPAFDNKVQFLVPGTKQVIPNSEVIRRVGKQAFESTDTDLSVIPLDRRTNVNNTNSSVDRDDLWPLSHISEGDAYYYLGSGAAGDTFSVVLTPAAPAVVTEVYYQWFSAGNCVAFGSDYGTASELSANGDCAAIGRGSTDLSPIGQLRTTPTPNSIAGYVAAWSADALLDIGGTFIVGDSTDLSNVPPFVISFVKGGDTPQPLAANNTALGRSETFTWLGGPWNAAQAGAWGRYHSVIENMLMVKVTYPWGAPMAIISMSTPPSTYAAAATVTINVDLLDDEDDNGVAIDQNDTLTYHYVDPAGAEHTGPLTATSAVGANGNGIYSFDITYSGAVNGDQISYWVTTKDNDDLESESEPQSFSIKAPNNPGADLLIILDSFSSRQSHMFEMIATSSNVVYELWDAQAEGGIDASVISHGWNNIIVYGWGSATIPAAVTSGADPGYGAFIDGGGNLLLTDMDWFWGQGLSAEPTFAAGDFAYDYFGLASGLNDPAAIDTVDVYGLAVSAMDSPFETDPLVLRHNLYLDDPGIGWIDYCTAGAGTGIFTDVDGAGVGVMMDHSGSGGGKAVYLSFMADAAGDTLANGSWDYTQFSAFVAGVFTEFGVTSPPSIGAVTGQTLSTASASAFPVTAAVVDADGDAMVVTLVYKGSADTVWTSLAMTDGGQGAYSADIPAIDSTDVVSWYVYAGDASAATTYPDANTPAMSFFHHQPTTDVDVLYVDDNGYSAYFGNPGLSIAGTYDSYASYAYGATDGTIWAAYDNIVWNTDYTGGSFTWSTSGHELATFMAGGGNLLLLGDETLAGGYGWPGVVAGGFAAGEVAYDWFGLSSAWSDGNTNSPSYFVPVSGDPLVTSLPDTVVWANPFSASYNWVDQLCVGDFSYYSSSVTVADTASTTTVSSDTVETWDPDEGVWQAITTTTTTVTTVTSVTNDTLDIDQSAWFATRNNNGTSKAVFMPFYFTGIADEQVIVGTDTSYIVYQDTLMANVMSYFNDAAAPAGAAGFFGPEFGDVYNTDTDTMVVVDTTVTASTDSTNLGVDVAGGVPHEFAIRGNYPNPFNPETAIMFSLDITSPIVVKIYSILGQEISTLHSGILESGYHSMIWNGTDQFGKSVGSGVYIYRITSENRALIGKMMMLK</sequence>
<dbReference type="Gene3D" id="2.60.40.4070">
    <property type="match status" value="1"/>
</dbReference>
<reference evidence="1" key="1">
    <citation type="submission" date="2018-05" db="EMBL/GenBank/DDBJ databases">
        <authorList>
            <person name="Lanie J.A."/>
            <person name="Ng W.-L."/>
            <person name="Kazmierczak K.M."/>
            <person name="Andrzejewski T.M."/>
            <person name="Davidsen T.M."/>
            <person name="Wayne K.J."/>
            <person name="Tettelin H."/>
            <person name="Glass J.I."/>
            <person name="Rusch D."/>
            <person name="Podicherti R."/>
            <person name="Tsui H.-C.T."/>
            <person name="Winkler M.E."/>
        </authorList>
    </citation>
    <scope>NUCLEOTIDE SEQUENCE</scope>
</reference>
<dbReference type="InterPro" id="IPR026444">
    <property type="entry name" value="Secre_tail"/>
</dbReference>
<organism evidence="1">
    <name type="scientific">marine metagenome</name>
    <dbReference type="NCBI Taxonomy" id="408172"/>
    <lineage>
        <taxon>unclassified sequences</taxon>
        <taxon>metagenomes</taxon>
        <taxon>ecological metagenomes</taxon>
    </lineage>
</organism>
<proteinExistence type="predicted"/>
<gene>
    <name evidence="1" type="ORF">METZ01_LOCUS44757</name>
</gene>
<accession>A0A381RSP0</accession>
<name>A0A381RSP0_9ZZZZ</name>
<protein>
    <recommendedName>
        <fullName evidence="2">FlgD Ig-like domain-containing protein</fullName>
    </recommendedName>
</protein>
<dbReference type="NCBIfam" id="TIGR04183">
    <property type="entry name" value="Por_Secre_tail"/>
    <property type="match status" value="1"/>
</dbReference>